<dbReference type="Gene3D" id="3.40.50.1820">
    <property type="entry name" value="alpha/beta hydrolase"/>
    <property type="match status" value="1"/>
</dbReference>
<reference evidence="3 4" key="1">
    <citation type="journal article" date="2014" name="Nature">
        <title>An environmental bacterial taxon with a large and distinct metabolic repertoire.</title>
        <authorList>
            <person name="Wilson M.C."/>
            <person name="Mori T."/>
            <person name="Ruckert C."/>
            <person name="Uria A.R."/>
            <person name="Helf M.J."/>
            <person name="Takada K."/>
            <person name="Gernert C."/>
            <person name="Steffens U.A."/>
            <person name="Heycke N."/>
            <person name="Schmitt S."/>
            <person name="Rinke C."/>
            <person name="Helfrich E.J."/>
            <person name="Brachmann A.O."/>
            <person name="Gurgui C."/>
            <person name="Wakimoto T."/>
            <person name="Kracht M."/>
            <person name="Crusemann M."/>
            <person name="Hentschel U."/>
            <person name="Abe I."/>
            <person name="Matsunaga S."/>
            <person name="Kalinowski J."/>
            <person name="Takeyama H."/>
            <person name="Piel J."/>
        </authorList>
    </citation>
    <scope>NUCLEOTIDE SEQUENCE [LARGE SCALE GENOMIC DNA]</scope>
    <source>
        <strain evidence="4">TSY1</strain>
    </source>
</reference>
<dbReference type="SUPFAM" id="SSF53474">
    <property type="entry name" value="alpha/beta-Hydrolases"/>
    <property type="match status" value="1"/>
</dbReference>
<evidence type="ECO:0000256" key="1">
    <source>
        <dbReference type="ARBA" id="ARBA00022801"/>
    </source>
</evidence>
<name>W4LB05_ENTF1</name>
<evidence type="ECO:0000313" key="3">
    <source>
        <dbReference type="EMBL" id="ETW95177.1"/>
    </source>
</evidence>
<dbReference type="AlphaFoldDB" id="W4LB05"/>
<comment type="caution">
    <text evidence="3">The sequence shown here is derived from an EMBL/GenBank/DDBJ whole genome shotgun (WGS) entry which is preliminary data.</text>
</comment>
<dbReference type="InterPro" id="IPR000073">
    <property type="entry name" value="AB_hydrolase_1"/>
</dbReference>
<protein>
    <recommendedName>
        <fullName evidence="2">AB hydrolase-1 domain-containing protein</fullName>
    </recommendedName>
</protein>
<organism evidence="3 4">
    <name type="scientific">Entotheonella factor</name>
    <dbReference type="NCBI Taxonomy" id="1429438"/>
    <lineage>
        <taxon>Bacteria</taxon>
        <taxon>Pseudomonadati</taxon>
        <taxon>Nitrospinota/Tectimicrobiota group</taxon>
        <taxon>Candidatus Tectimicrobiota</taxon>
        <taxon>Candidatus Entotheonellia</taxon>
        <taxon>Candidatus Entotheonellales</taxon>
        <taxon>Candidatus Entotheonellaceae</taxon>
        <taxon>Candidatus Entotheonella</taxon>
    </lineage>
</organism>
<dbReference type="PANTHER" id="PTHR43798">
    <property type="entry name" value="MONOACYLGLYCEROL LIPASE"/>
    <property type="match status" value="1"/>
</dbReference>
<feature type="domain" description="AB hydrolase-1" evidence="2">
    <location>
        <begin position="21"/>
        <end position="120"/>
    </location>
</feature>
<dbReference type="GO" id="GO:0016787">
    <property type="term" value="F:hydrolase activity"/>
    <property type="evidence" value="ECO:0007669"/>
    <property type="project" value="UniProtKB-KW"/>
</dbReference>
<dbReference type="InterPro" id="IPR050266">
    <property type="entry name" value="AB_hydrolase_sf"/>
</dbReference>
<dbReference type="InterPro" id="IPR029058">
    <property type="entry name" value="AB_hydrolase_fold"/>
</dbReference>
<keyword evidence="1" id="KW-0378">Hydrolase</keyword>
<gene>
    <name evidence="3" type="ORF">ETSY1_31710</name>
</gene>
<proteinExistence type="predicted"/>
<accession>W4LB05</accession>
<dbReference type="Pfam" id="PF00561">
    <property type="entry name" value="Abhydrolase_1"/>
    <property type="match status" value="1"/>
</dbReference>
<dbReference type="GO" id="GO:0016020">
    <property type="term" value="C:membrane"/>
    <property type="evidence" value="ECO:0007669"/>
    <property type="project" value="TreeGrafter"/>
</dbReference>
<sequence length="251" mass="27478">MPYVTRDSVRLYYEDHGQGLPILLTHGFAASTGMWQPQIEVFHQQYRLIPWDMRGHGDSDCPDDPALYSQDHTVEDMRALLDHLQIDQAVIAGHSLGGFMSLAFHVAYPERVQALLLQGCGPGYRKAEARAAWNEQTEKRARTIEENGLSIIRGGAEVSLSKHRSATGLANAARGILSQVDARVIDNLPQIRVPTLIIAGDGDKPYLTGIDYMAGKIAHADKLIIANAGHGANVEQAETFNAAMARFLAPL</sequence>
<keyword evidence="4" id="KW-1185">Reference proteome</keyword>
<dbReference type="HOGENOM" id="CLU_020336_50_4_7"/>
<dbReference type="EMBL" id="AZHW01000949">
    <property type="protein sequence ID" value="ETW95177.1"/>
    <property type="molecule type" value="Genomic_DNA"/>
</dbReference>
<dbReference type="Proteomes" id="UP000019141">
    <property type="component" value="Unassembled WGS sequence"/>
</dbReference>
<dbReference type="PRINTS" id="PR00111">
    <property type="entry name" value="ABHYDROLASE"/>
</dbReference>
<evidence type="ECO:0000313" key="4">
    <source>
        <dbReference type="Proteomes" id="UP000019141"/>
    </source>
</evidence>
<evidence type="ECO:0000259" key="2">
    <source>
        <dbReference type="Pfam" id="PF00561"/>
    </source>
</evidence>
<dbReference type="PANTHER" id="PTHR43798:SF31">
    <property type="entry name" value="AB HYDROLASE SUPERFAMILY PROTEIN YCLE"/>
    <property type="match status" value="1"/>
</dbReference>